<sequence>MTRDSRAWRWIGFLIALVGVGFPYWQLATEQAGLPRALYGPGLVAVGVIAMLLRAFGAGRFLTLWLLIAAAVPVTVLVRIAMNAARGVAGTGPAVADVVVGFGLGLGASLVGMLVGSLFLLRSSRRPK</sequence>
<feature type="transmembrane region" description="Helical" evidence="1">
    <location>
        <begin position="37"/>
        <end position="56"/>
    </location>
</feature>
<dbReference type="AlphaFoldDB" id="A0A7G9TE38"/>
<keyword evidence="1" id="KW-0472">Membrane</keyword>
<keyword evidence="1" id="KW-0812">Transmembrane</keyword>
<evidence type="ECO:0000256" key="1">
    <source>
        <dbReference type="SAM" id="Phobius"/>
    </source>
</evidence>
<feature type="transmembrane region" description="Helical" evidence="1">
    <location>
        <begin position="7"/>
        <end position="25"/>
    </location>
</feature>
<keyword evidence="1" id="KW-1133">Transmembrane helix</keyword>
<evidence type="ECO:0000313" key="2">
    <source>
        <dbReference type="EMBL" id="QNN78363.1"/>
    </source>
</evidence>
<name>A0A7G9TE38_PSEMX</name>
<dbReference type="EMBL" id="CP060731">
    <property type="protein sequence ID" value="QNN78363.1"/>
    <property type="molecule type" value="Genomic_DNA"/>
</dbReference>
<evidence type="ECO:0000313" key="3">
    <source>
        <dbReference type="Proteomes" id="UP000515838"/>
    </source>
</evidence>
<accession>A0A7G9TE38</accession>
<dbReference type="Proteomes" id="UP000515838">
    <property type="component" value="Chromosome"/>
</dbReference>
<feature type="transmembrane region" description="Helical" evidence="1">
    <location>
        <begin position="94"/>
        <end position="121"/>
    </location>
</feature>
<proteinExistence type="predicted"/>
<dbReference type="RefSeq" id="WP_187573762.1">
    <property type="nucleotide sequence ID" value="NZ_CP060731.1"/>
</dbReference>
<organism evidence="2 3">
    <name type="scientific">Pseudoxanthomonas mexicana</name>
    <dbReference type="NCBI Taxonomy" id="128785"/>
    <lineage>
        <taxon>Bacteria</taxon>
        <taxon>Pseudomonadati</taxon>
        <taxon>Pseudomonadota</taxon>
        <taxon>Gammaproteobacteria</taxon>
        <taxon>Lysobacterales</taxon>
        <taxon>Lysobacteraceae</taxon>
        <taxon>Pseudoxanthomonas</taxon>
    </lineage>
</organism>
<protein>
    <submittedName>
        <fullName evidence="2">Uncharacterized protein</fullName>
    </submittedName>
</protein>
<feature type="transmembrane region" description="Helical" evidence="1">
    <location>
        <begin position="63"/>
        <end position="82"/>
    </location>
</feature>
<dbReference type="GeneID" id="81469854"/>
<reference evidence="2 3" key="1">
    <citation type="submission" date="2020-08" db="EMBL/GenBank/DDBJ databases">
        <title>Streptomycin Non-resistant strain, P. mexicana.</title>
        <authorList>
            <person name="Ganesh-Kumar S."/>
            <person name="Zhe T."/>
            <person name="Yu Z."/>
            <person name="Min Y."/>
        </authorList>
    </citation>
    <scope>NUCLEOTIDE SEQUENCE [LARGE SCALE GENOMIC DNA]</scope>
    <source>
        <strain evidence="2 3">GTZY2</strain>
    </source>
</reference>
<gene>
    <name evidence="2" type="ORF">IAE60_02680</name>
</gene>